<dbReference type="GO" id="GO:0005576">
    <property type="term" value="C:extracellular region"/>
    <property type="evidence" value="ECO:0007669"/>
    <property type="project" value="UniProtKB-SubCell"/>
</dbReference>
<dbReference type="InterPro" id="IPR036849">
    <property type="entry name" value="Enolase-like_C_sf"/>
</dbReference>
<dbReference type="RefSeq" id="WP_073102241.1">
    <property type="nucleotide sequence ID" value="NZ_FQXE01000003.1"/>
</dbReference>
<comment type="similarity">
    <text evidence="2 10">Belongs to the enolase family.</text>
</comment>
<evidence type="ECO:0000256" key="3">
    <source>
        <dbReference type="ARBA" id="ARBA00012058"/>
    </source>
</evidence>
<dbReference type="GO" id="GO:0006096">
    <property type="term" value="P:glycolytic process"/>
    <property type="evidence" value="ECO:0007669"/>
    <property type="project" value="UniProtKB-UniRule"/>
</dbReference>
<protein>
    <recommendedName>
        <fullName evidence="4 10">Enolase</fullName>
        <ecNumber evidence="3 10">4.2.1.11</ecNumber>
    </recommendedName>
    <alternativeName>
        <fullName evidence="10">2-phospho-D-glycerate hydro-lyase</fullName>
    </alternativeName>
    <alternativeName>
        <fullName evidence="10">2-phosphoglycerate dehydratase</fullName>
    </alternativeName>
</protein>
<dbReference type="EC" id="4.2.1.11" evidence="3 10"/>
<name>A0A1M5SBV4_9BURK</name>
<dbReference type="Gene3D" id="3.20.20.120">
    <property type="entry name" value="Enolase-like C-terminal domain"/>
    <property type="match status" value="1"/>
</dbReference>
<evidence type="ECO:0000256" key="7">
    <source>
        <dbReference type="ARBA" id="ARBA00023152"/>
    </source>
</evidence>
<evidence type="ECO:0000256" key="12">
    <source>
        <dbReference type="PIRSR" id="PIRSR001400-3"/>
    </source>
</evidence>
<feature type="binding site" evidence="10 12">
    <location>
        <position position="291"/>
    </location>
    <ligand>
        <name>Mg(2+)</name>
        <dbReference type="ChEBI" id="CHEBI:18420"/>
    </ligand>
</feature>
<reference evidence="15 16" key="1">
    <citation type="submission" date="2016-11" db="EMBL/GenBank/DDBJ databases">
        <authorList>
            <person name="Jaros S."/>
            <person name="Januszkiewicz K."/>
            <person name="Wedrychowicz H."/>
        </authorList>
    </citation>
    <scope>NUCLEOTIDE SEQUENCE [LARGE SCALE GENOMIC DNA]</scope>
    <source>
        <strain evidence="15 16">CGMCC 1.10190</strain>
    </source>
</reference>
<dbReference type="SUPFAM" id="SSF54826">
    <property type="entry name" value="Enolase N-terminal domain-like"/>
    <property type="match status" value="1"/>
</dbReference>
<dbReference type="OrthoDB" id="4577602at2"/>
<evidence type="ECO:0000313" key="15">
    <source>
        <dbReference type="EMBL" id="SHH35996.1"/>
    </source>
</evidence>
<dbReference type="PIRSF" id="PIRSF001400">
    <property type="entry name" value="Enolase"/>
    <property type="match status" value="1"/>
</dbReference>
<keyword evidence="10 12" id="KW-0479">Metal-binding</keyword>
<feature type="binding site" evidence="10">
    <location>
        <position position="372"/>
    </location>
    <ligand>
        <name>(2R)-2-phosphoglycerate</name>
        <dbReference type="ChEBI" id="CHEBI:58289"/>
    </ligand>
</feature>
<comment type="subcellular location">
    <subcellularLocation>
        <location evidence="10">Cytoplasm</location>
    </subcellularLocation>
    <subcellularLocation>
        <location evidence="10">Secreted</location>
    </subcellularLocation>
    <subcellularLocation>
        <location evidence="10">Cell surface</location>
    </subcellularLocation>
    <text evidence="10">Fractions of enolase are present in both the cytoplasm and on the cell surface.</text>
</comment>
<feature type="binding site" evidence="10">
    <location>
        <position position="168"/>
    </location>
    <ligand>
        <name>(2R)-2-phosphoglycerate</name>
        <dbReference type="ChEBI" id="CHEBI:58289"/>
    </ligand>
</feature>
<dbReference type="PANTHER" id="PTHR11902">
    <property type="entry name" value="ENOLASE"/>
    <property type="match status" value="1"/>
</dbReference>
<comment type="pathway">
    <text evidence="1 10">Carbohydrate degradation; glycolysis; pyruvate from D-glyceraldehyde 3-phosphate: step 4/5.</text>
</comment>
<comment type="catalytic activity">
    <reaction evidence="10">
        <text>(2R)-2-phosphoglycerate = phosphoenolpyruvate + H2O</text>
        <dbReference type="Rhea" id="RHEA:10164"/>
        <dbReference type="ChEBI" id="CHEBI:15377"/>
        <dbReference type="ChEBI" id="CHEBI:58289"/>
        <dbReference type="ChEBI" id="CHEBI:58702"/>
        <dbReference type="EC" id="4.2.1.11"/>
    </reaction>
</comment>
<dbReference type="PANTHER" id="PTHR11902:SF1">
    <property type="entry name" value="ENOLASE"/>
    <property type="match status" value="1"/>
</dbReference>
<dbReference type="NCBIfam" id="TIGR01060">
    <property type="entry name" value="eno"/>
    <property type="match status" value="1"/>
</dbReference>
<dbReference type="AlphaFoldDB" id="A0A1M5SBV4"/>
<gene>
    <name evidence="10" type="primary">eno</name>
    <name evidence="15" type="ORF">SAMN04488135_10338</name>
</gene>
<dbReference type="InterPro" id="IPR020811">
    <property type="entry name" value="Enolase_N"/>
</dbReference>
<evidence type="ECO:0000256" key="5">
    <source>
        <dbReference type="ARBA" id="ARBA00022525"/>
    </source>
</evidence>
<feature type="active site" description="Proton acceptor" evidence="10 11">
    <location>
        <position position="343"/>
    </location>
</feature>
<dbReference type="GO" id="GO:0000015">
    <property type="term" value="C:phosphopyruvate hydratase complex"/>
    <property type="evidence" value="ECO:0007669"/>
    <property type="project" value="InterPro"/>
</dbReference>
<dbReference type="InterPro" id="IPR020810">
    <property type="entry name" value="Enolase_C"/>
</dbReference>
<keyword evidence="16" id="KW-1185">Reference proteome</keyword>
<feature type="binding site" evidence="10">
    <location>
        <position position="394"/>
    </location>
    <ligand>
        <name>(2R)-2-phosphoglycerate</name>
        <dbReference type="ChEBI" id="CHEBI:58289"/>
    </ligand>
</feature>
<dbReference type="SFLD" id="SFLDS00001">
    <property type="entry name" value="Enolase"/>
    <property type="match status" value="1"/>
</dbReference>
<keyword evidence="5 10" id="KW-0964">Secreted</keyword>
<dbReference type="InterPro" id="IPR029017">
    <property type="entry name" value="Enolase-like_N"/>
</dbReference>
<feature type="binding site" evidence="10">
    <location>
        <position position="373"/>
    </location>
    <ligand>
        <name>(2R)-2-phosphoglycerate</name>
        <dbReference type="ChEBI" id="CHEBI:58289"/>
    </ligand>
</feature>
<dbReference type="Proteomes" id="UP000184226">
    <property type="component" value="Unassembled WGS sequence"/>
</dbReference>
<proteinExistence type="inferred from homology"/>
<organism evidence="15 16">
    <name type="scientific">Pollutimonas bauzanensis</name>
    <dbReference type="NCBI Taxonomy" id="658167"/>
    <lineage>
        <taxon>Bacteria</taxon>
        <taxon>Pseudomonadati</taxon>
        <taxon>Pseudomonadota</taxon>
        <taxon>Betaproteobacteria</taxon>
        <taxon>Burkholderiales</taxon>
        <taxon>Alcaligenaceae</taxon>
        <taxon>Pollutimonas</taxon>
    </lineage>
</organism>
<dbReference type="SUPFAM" id="SSF51604">
    <property type="entry name" value="Enolase C-terminal domain-like"/>
    <property type="match status" value="1"/>
</dbReference>
<evidence type="ECO:0000256" key="8">
    <source>
        <dbReference type="ARBA" id="ARBA00023239"/>
    </source>
</evidence>
<dbReference type="HAMAP" id="MF_00318">
    <property type="entry name" value="Enolase"/>
    <property type="match status" value="1"/>
</dbReference>
<dbReference type="SMART" id="SM01192">
    <property type="entry name" value="Enolase_C"/>
    <property type="match status" value="1"/>
</dbReference>
<feature type="active site" description="Proton donor" evidence="10 11">
    <location>
        <position position="210"/>
    </location>
</feature>
<dbReference type="GO" id="GO:0004634">
    <property type="term" value="F:phosphopyruvate hydratase activity"/>
    <property type="evidence" value="ECO:0007669"/>
    <property type="project" value="UniProtKB-UniRule"/>
</dbReference>
<dbReference type="SFLD" id="SFLDG00178">
    <property type="entry name" value="enolase"/>
    <property type="match status" value="1"/>
</dbReference>
<dbReference type="InterPro" id="IPR000941">
    <property type="entry name" value="Enolase"/>
</dbReference>
<keyword evidence="8 10" id="KW-0456">Lyase</keyword>
<sequence>MNPTALASLEARQILDSRGRPTIEVDVVLADGSHGRAAVPSGASTGTAEAHELRDGDPARYAGLGVLKAAANVNTEIFHALKGMDTLDQRRLDDTLREVDGTPQLKRLGANGILGVSIAACRAAATSLKQPLYARIAELAGNPAPQMPLPMVNILSGGLHAGRGMDVQDFLAIPASASSVEDAIHIASKVRNAAAQVCAQEGIPTLLADEGGLSPGCQDGDHALRLMIRAIEAAGLRPGLDVVIAIDVAAASLQQADSTYRLAREGKTLDADDMIAMMERWVHDYPVVSIEDGLGEEDWDGWAALTTRLGQRVQLVGDDLFTTNMQRLRKGIDRHAGNGILVKVNQNGTLTGTLDTLAHARSKGYTAIISARSGETEDPFIADLAVGTSAGQIKIGSLRTSSTVCKYNQLLRIEAATGFPYSGIGALNGKGA</sequence>
<dbReference type="CDD" id="cd03313">
    <property type="entry name" value="enolase"/>
    <property type="match status" value="1"/>
</dbReference>
<evidence type="ECO:0000259" key="14">
    <source>
        <dbReference type="SMART" id="SM01193"/>
    </source>
</evidence>
<feature type="binding site" evidence="10 12">
    <location>
        <position position="247"/>
    </location>
    <ligand>
        <name>Mg(2+)</name>
        <dbReference type="ChEBI" id="CHEBI:18420"/>
    </ligand>
</feature>
<dbReference type="STRING" id="658167.SAMN04488135_10338"/>
<dbReference type="GO" id="GO:0009986">
    <property type="term" value="C:cell surface"/>
    <property type="evidence" value="ECO:0007669"/>
    <property type="project" value="UniProtKB-SubCell"/>
</dbReference>
<evidence type="ECO:0000256" key="11">
    <source>
        <dbReference type="PIRSR" id="PIRSR001400-1"/>
    </source>
</evidence>
<dbReference type="InterPro" id="IPR020809">
    <property type="entry name" value="Enolase_CS"/>
</dbReference>
<dbReference type="Pfam" id="PF03952">
    <property type="entry name" value="Enolase_N"/>
    <property type="match status" value="1"/>
</dbReference>
<keyword evidence="10" id="KW-0963">Cytoplasm</keyword>
<dbReference type="UniPathway" id="UPA00109">
    <property type="reaction ID" value="UER00187"/>
</dbReference>
<dbReference type="PROSITE" id="PS00164">
    <property type="entry name" value="ENOLASE"/>
    <property type="match status" value="1"/>
</dbReference>
<feature type="binding site" evidence="10">
    <location>
        <position position="343"/>
    </location>
    <ligand>
        <name>(2R)-2-phosphoglycerate</name>
        <dbReference type="ChEBI" id="CHEBI:58289"/>
    </ligand>
</feature>
<keyword evidence="7 10" id="KW-0324">Glycolysis</keyword>
<evidence type="ECO:0000256" key="1">
    <source>
        <dbReference type="ARBA" id="ARBA00005031"/>
    </source>
</evidence>
<dbReference type="SFLD" id="SFLDF00002">
    <property type="entry name" value="enolase"/>
    <property type="match status" value="1"/>
</dbReference>
<comment type="function">
    <text evidence="9 10">Catalyzes the reversible conversion of 2-phosphoglycerate (2-PG) into phosphoenolpyruvate (PEP). It is essential for the degradation of carbohydrates via glycolysis.</text>
</comment>
<keyword evidence="6 10" id="KW-0460">Magnesium</keyword>
<evidence type="ECO:0000313" key="16">
    <source>
        <dbReference type="Proteomes" id="UP000184226"/>
    </source>
</evidence>
<dbReference type="EMBL" id="FQXE01000003">
    <property type="protein sequence ID" value="SHH35996.1"/>
    <property type="molecule type" value="Genomic_DNA"/>
</dbReference>
<evidence type="ECO:0000259" key="13">
    <source>
        <dbReference type="SMART" id="SM01192"/>
    </source>
</evidence>
<evidence type="ECO:0000256" key="4">
    <source>
        <dbReference type="ARBA" id="ARBA00017068"/>
    </source>
</evidence>
<evidence type="ECO:0000256" key="6">
    <source>
        <dbReference type="ARBA" id="ARBA00022842"/>
    </source>
</evidence>
<feature type="domain" description="Enolase N-terminal" evidence="14">
    <location>
        <begin position="6"/>
        <end position="136"/>
    </location>
</feature>
<comment type="cofactor">
    <cofactor evidence="10">
        <name>Mg(2+)</name>
        <dbReference type="ChEBI" id="CHEBI:18420"/>
    </cofactor>
    <text evidence="10">Binds a second Mg(2+) ion via substrate during catalysis.</text>
</comment>
<feature type="binding site" evidence="10 12">
    <location>
        <position position="318"/>
    </location>
    <ligand>
        <name>Mg(2+)</name>
        <dbReference type="ChEBI" id="CHEBI:18420"/>
    </ligand>
</feature>
<dbReference type="GO" id="GO:0000287">
    <property type="term" value="F:magnesium ion binding"/>
    <property type="evidence" value="ECO:0007669"/>
    <property type="project" value="UniProtKB-UniRule"/>
</dbReference>
<evidence type="ECO:0000256" key="2">
    <source>
        <dbReference type="ARBA" id="ARBA00009604"/>
    </source>
</evidence>
<evidence type="ECO:0000256" key="9">
    <source>
        <dbReference type="ARBA" id="ARBA00045763"/>
    </source>
</evidence>
<evidence type="ECO:0000256" key="10">
    <source>
        <dbReference type="HAMAP-Rule" id="MF_00318"/>
    </source>
</evidence>
<dbReference type="SMART" id="SM01193">
    <property type="entry name" value="Enolase_N"/>
    <property type="match status" value="1"/>
</dbReference>
<feature type="domain" description="Enolase C-terminal TIM barrel" evidence="13">
    <location>
        <begin position="144"/>
        <end position="429"/>
    </location>
</feature>
<accession>A0A1M5SBV4</accession>
<dbReference type="Gene3D" id="3.30.390.10">
    <property type="entry name" value="Enolase-like, N-terminal domain"/>
    <property type="match status" value="1"/>
</dbReference>
<dbReference type="Pfam" id="PF00113">
    <property type="entry name" value="Enolase_C"/>
    <property type="match status" value="1"/>
</dbReference>
<dbReference type="PRINTS" id="PR00148">
    <property type="entry name" value="ENOLASE"/>
</dbReference>
<comment type="cofactor">
    <cofactor evidence="12">
        <name>Mg(2+)</name>
        <dbReference type="ChEBI" id="CHEBI:18420"/>
    </cofactor>
    <text evidence="12">Mg(2+) is required for catalysis and for stabilizing the dimer.</text>
</comment>